<dbReference type="VEuPathDB" id="FungiDB:PPTG_20121"/>
<gene>
    <name evidence="2" type="ORF">L915_08968</name>
</gene>
<feature type="compositionally biased region" description="Basic and acidic residues" evidence="1">
    <location>
        <begin position="101"/>
        <end position="127"/>
    </location>
</feature>
<reference evidence="2" key="1">
    <citation type="submission" date="2013-11" db="EMBL/GenBank/DDBJ databases">
        <title>The Genome Sequence of Phytophthora parasitica CJ02B3.</title>
        <authorList>
            <consortium name="The Broad Institute Genomics Platform"/>
            <person name="Russ C."/>
            <person name="Tyler B."/>
            <person name="Panabieres F."/>
            <person name="Shan W."/>
            <person name="Tripathy S."/>
            <person name="Grunwald N."/>
            <person name="Machado M."/>
            <person name="Johnson C.S."/>
            <person name="Arredondo F."/>
            <person name="Hong C."/>
            <person name="Coffey M."/>
            <person name="Young S.K."/>
            <person name="Zeng Q."/>
            <person name="Gargeya S."/>
            <person name="Fitzgerald M."/>
            <person name="Abouelleil A."/>
            <person name="Alvarado L."/>
            <person name="Chapman S.B."/>
            <person name="Gainer-Dewar J."/>
            <person name="Goldberg J."/>
            <person name="Griggs A."/>
            <person name="Gujja S."/>
            <person name="Hansen M."/>
            <person name="Howarth C."/>
            <person name="Imamovic A."/>
            <person name="Ireland A."/>
            <person name="Larimer J."/>
            <person name="McCowan C."/>
            <person name="Murphy C."/>
            <person name="Pearson M."/>
            <person name="Poon T.W."/>
            <person name="Priest M."/>
            <person name="Roberts A."/>
            <person name="Saif S."/>
            <person name="Shea T."/>
            <person name="Sykes S."/>
            <person name="Wortman J."/>
            <person name="Nusbaum C."/>
            <person name="Birren B."/>
        </authorList>
    </citation>
    <scope>NUCLEOTIDE SEQUENCE [LARGE SCALE GENOMIC DNA]</scope>
    <source>
        <strain evidence="2">CJ02B3</strain>
    </source>
</reference>
<dbReference type="EMBL" id="KI686377">
    <property type="protein sequence ID" value="ETK86398.1"/>
    <property type="molecule type" value="Genomic_DNA"/>
</dbReference>
<feature type="compositionally biased region" description="Basic and acidic residues" evidence="1">
    <location>
        <begin position="184"/>
        <end position="201"/>
    </location>
</feature>
<name>W2GTS3_PHYNI</name>
<dbReference type="Proteomes" id="UP000053236">
    <property type="component" value="Unassembled WGS sequence"/>
</dbReference>
<sequence>MSGEVKEALVELGKNYEGARGVPVAGVGLELAGIETGTNEKSSPTERAGSERDEEIMGSTERPERGKVGTAEATERHDVAPDWETRTTERPRRVRNAGRGTTERSEAALKPQKKIEEREKTVEETVCSKRSKGALESTSEDAAGTRINQCSTIIGKVSSGRVEPVARNAKDDEESTKGIDSTEQYDRLVTDIELDMLERGDGPGVQNEPEEYDKELEERLIPVDEDKILQ</sequence>
<evidence type="ECO:0000256" key="1">
    <source>
        <dbReference type="SAM" id="MobiDB-lite"/>
    </source>
</evidence>
<organism evidence="2">
    <name type="scientific">Phytophthora nicotianae</name>
    <name type="common">Potato buckeye rot agent</name>
    <name type="synonym">Phytophthora parasitica</name>
    <dbReference type="NCBI Taxonomy" id="4792"/>
    <lineage>
        <taxon>Eukaryota</taxon>
        <taxon>Sar</taxon>
        <taxon>Stramenopiles</taxon>
        <taxon>Oomycota</taxon>
        <taxon>Peronosporomycetes</taxon>
        <taxon>Peronosporales</taxon>
        <taxon>Peronosporaceae</taxon>
        <taxon>Phytophthora</taxon>
    </lineage>
</organism>
<feature type="compositionally biased region" description="Basic and acidic residues" evidence="1">
    <location>
        <begin position="61"/>
        <end position="91"/>
    </location>
</feature>
<accession>W2GTS3</accession>
<evidence type="ECO:0000313" key="2">
    <source>
        <dbReference type="EMBL" id="ETK86398.1"/>
    </source>
</evidence>
<feature type="region of interest" description="Disordered" evidence="1">
    <location>
        <begin position="161"/>
        <end position="230"/>
    </location>
</feature>
<feature type="region of interest" description="Disordered" evidence="1">
    <location>
        <begin position="33"/>
        <end position="142"/>
    </location>
</feature>
<feature type="compositionally biased region" description="Basic and acidic residues" evidence="1">
    <location>
        <begin position="216"/>
        <end position="230"/>
    </location>
</feature>
<protein>
    <submittedName>
        <fullName evidence="2">Uncharacterized protein</fullName>
    </submittedName>
</protein>
<dbReference type="AlphaFoldDB" id="W2GTS3"/>
<proteinExistence type="predicted"/>
<feature type="non-terminal residue" evidence="2">
    <location>
        <position position="230"/>
    </location>
</feature>